<feature type="signal peptide" evidence="10">
    <location>
        <begin position="1"/>
        <end position="18"/>
    </location>
</feature>
<dbReference type="PRINTS" id="PR00735">
    <property type="entry name" value="GLHYDRLASE8"/>
</dbReference>
<dbReference type="Gene3D" id="1.50.10.10">
    <property type="match status" value="1"/>
</dbReference>
<evidence type="ECO:0000313" key="12">
    <source>
        <dbReference type="Proteomes" id="UP001294412"/>
    </source>
</evidence>
<accession>A0ABU5I6U1</accession>
<dbReference type="SUPFAM" id="SSF48208">
    <property type="entry name" value="Six-hairpin glycosidases"/>
    <property type="match status" value="1"/>
</dbReference>
<keyword evidence="5" id="KW-0136">Cellulose degradation</keyword>
<evidence type="ECO:0000256" key="5">
    <source>
        <dbReference type="ARBA" id="ARBA00023001"/>
    </source>
</evidence>
<dbReference type="Proteomes" id="UP001294412">
    <property type="component" value="Unassembled WGS sequence"/>
</dbReference>
<comment type="similarity">
    <text evidence="2 9">Belongs to the glycosyl hydrolase 8 (cellulase D) family.</text>
</comment>
<dbReference type="RefSeq" id="WP_322188703.1">
    <property type="nucleotide sequence ID" value="NZ_JAXLPB010000006.1"/>
</dbReference>
<feature type="active site" description="Nucleophile" evidence="8">
    <location>
        <position position="143"/>
    </location>
</feature>
<dbReference type="InterPro" id="IPR008928">
    <property type="entry name" value="6-hairpin_glycosidase_sf"/>
</dbReference>
<protein>
    <recommendedName>
        <fullName evidence="9">Glucanase</fullName>
        <ecNumber evidence="9">3.2.1.-</ecNumber>
    </recommendedName>
</protein>
<keyword evidence="6 9" id="KW-0326">Glycosidase</keyword>
<evidence type="ECO:0000256" key="8">
    <source>
        <dbReference type="PROSITE-ProRule" id="PRU10058"/>
    </source>
</evidence>
<evidence type="ECO:0000256" key="9">
    <source>
        <dbReference type="RuleBase" id="RU361167"/>
    </source>
</evidence>
<dbReference type="InterPro" id="IPR019834">
    <property type="entry name" value="Glyco_hydro_8_CS"/>
</dbReference>
<dbReference type="Pfam" id="PF01270">
    <property type="entry name" value="Glyco_hydro_8"/>
    <property type="match status" value="1"/>
</dbReference>
<evidence type="ECO:0000313" key="11">
    <source>
        <dbReference type="EMBL" id="MDY8110802.1"/>
    </source>
</evidence>
<dbReference type="InterPro" id="IPR002037">
    <property type="entry name" value="Glyco_hydro_8"/>
</dbReference>
<dbReference type="GO" id="GO:0016787">
    <property type="term" value="F:hydrolase activity"/>
    <property type="evidence" value="ECO:0007669"/>
    <property type="project" value="UniProtKB-KW"/>
</dbReference>
<dbReference type="PROSITE" id="PS00812">
    <property type="entry name" value="GLYCOSYL_HYDROL_F8"/>
    <property type="match status" value="1"/>
</dbReference>
<gene>
    <name evidence="11" type="ORF">U0C82_16805</name>
</gene>
<keyword evidence="7 9" id="KW-0119">Carbohydrate metabolism</keyword>
<reference evidence="11 12" key="1">
    <citation type="submission" date="2023-12" db="EMBL/GenBank/DDBJ databases">
        <title>Description of Novel Strain Fulvimarina sp. 2208YS6-2-32 isolated from Uroteuthis (Photololigo) edulis.</title>
        <authorList>
            <person name="Park J.-S."/>
        </authorList>
    </citation>
    <scope>NUCLEOTIDE SEQUENCE [LARGE SCALE GENOMIC DNA]</scope>
    <source>
        <strain evidence="11 12">2208YS6-2-32</strain>
    </source>
</reference>
<evidence type="ECO:0000256" key="2">
    <source>
        <dbReference type="ARBA" id="ARBA00009209"/>
    </source>
</evidence>
<keyword evidence="7 9" id="KW-0624">Polysaccharide degradation</keyword>
<sequence>MKFALLVFTILVISSGMASGRKTESQWSVEDRWIQYVANPKPAQVEHPSERKNDLTIGAWQLYRSIFMADGGRIVDRENGAISHSEGQGYGMLIAATLGDREAFDRLWDWTERELLVRDDSLAAWKWDPSADPHVSDMNNATDGDLLIAWALLRAYKKWNVRDYLREAEAIVDDIVSKATIVTPYGSVLLPGTKGFSGKDRPDGPVVNLSYWVFPAIEELAAQMPVLAKSNLGESGMRLLRDVIVSGKTLPSEWTALGGDDPVSADGFEPVFGYNALRIPLYVAWSQKPDPQLLEALATAWSGGGEAGLDIIDVKTRTAVEPIRGRGYGAIHELTLCSLGHHTNLTSTETFEPSTYYSSTLQLLTLIAFSERYSQCP</sequence>
<dbReference type="EMBL" id="JAXLPB010000006">
    <property type="protein sequence ID" value="MDY8110802.1"/>
    <property type="molecule type" value="Genomic_DNA"/>
</dbReference>
<evidence type="ECO:0000256" key="1">
    <source>
        <dbReference type="ARBA" id="ARBA00000966"/>
    </source>
</evidence>
<evidence type="ECO:0000256" key="4">
    <source>
        <dbReference type="ARBA" id="ARBA00022801"/>
    </source>
</evidence>
<comment type="catalytic activity">
    <reaction evidence="1">
        <text>Endohydrolysis of (1-&gt;4)-beta-D-glucosidic linkages in cellulose, lichenin and cereal beta-D-glucans.</text>
        <dbReference type="EC" id="3.2.1.4"/>
    </reaction>
</comment>
<keyword evidence="12" id="KW-1185">Reference proteome</keyword>
<evidence type="ECO:0000256" key="7">
    <source>
        <dbReference type="ARBA" id="ARBA00023326"/>
    </source>
</evidence>
<name>A0ABU5I6U1_9HYPH</name>
<proteinExistence type="inferred from homology"/>
<comment type="caution">
    <text evidence="11">The sequence shown here is derived from an EMBL/GenBank/DDBJ whole genome shotgun (WGS) entry which is preliminary data.</text>
</comment>
<evidence type="ECO:0000256" key="3">
    <source>
        <dbReference type="ARBA" id="ARBA00022729"/>
    </source>
</evidence>
<evidence type="ECO:0000256" key="6">
    <source>
        <dbReference type="ARBA" id="ARBA00023295"/>
    </source>
</evidence>
<keyword evidence="3 10" id="KW-0732">Signal</keyword>
<evidence type="ECO:0000256" key="10">
    <source>
        <dbReference type="SAM" id="SignalP"/>
    </source>
</evidence>
<dbReference type="InterPro" id="IPR012341">
    <property type="entry name" value="6hp_glycosidase-like_sf"/>
</dbReference>
<keyword evidence="4 9" id="KW-0378">Hydrolase</keyword>
<feature type="chain" id="PRO_5046866115" description="Glucanase" evidence="10">
    <location>
        <begin position="19"/>
        <end position="377"/>
    </location>
</feature>
<dbReference type="EC" id="3.2.1.-" evidence="9"/>
<organism evidence="11 12">
    <name type="scientific">Fulvimarina uroteuthidis</name>
    <dbReference type="NCBI Taxonomy" id="3098149"/>
    <lineage>
        <taxon>Bacteria</taxon>
        <taxon>Pseudomonadati</taxon>
        <taxon>Pseudomonadota</taxon>
        <taxon>Alphaproteobacteria</taxon>
        <taxon>Hyphomicrobiales</taxon>
        <taxon>Aurantimonadaceae</taxon>
        <taxon>Fulvimarina</taxon>
    </lineage>
</organism>